<dbReference type="PANTHER" id="PTHR48075">
    <property type="entry name" value="3-HYDROXYACYL-COA DEHYDROGENASE FAMILY PROTEIN"/>
    <property type="match status" value="1"/>
</dbReference>
<feature type="binding site" evidence="6">
    <location>
        <position position="92"/>
    </location>
    <ligand>
        <name>NAD(+)</name>
        <dbReference type="ChEBI" id="CHEBI:57540"/>
    </ligand>
</feature>
<evidence type="ECO:0000259" key="7">
    <source>
        <dbReference type="Pfam" id="PF00725"/>
    </source>
</evidence>
<dbReference type="PIRSF" id="PIRSF000105">
    <property type="entry name" value="HCDH"/>
    <property type="match status" value="1"/>
</dbReference>
<comment type="caution">
    <text evidence="9">The sequence shown here is derived from an EMBL/GenBank/DDBJ whole genome shotgun (WGS) entry which is preliminary data.</text>
</comment>
<evidence type="ECO:0000256" key="4">
    <source>
        <dbReference type="ARBA" id="ARBA00067747"/>
    </source>
</evidence>
<dbReference type="PROSITE" id="PS00067">
    <property type="entry name" value="3HCDH"/>
    <property type="match status" value="1"/>
</dbReference>
<comment type="pathway">
    <text evidence="1">Lipid metabolism; butanoate metabolism.</text>
</comment>
<dbReference type="Pfam" id="PF02737">
    <property type="entry name" value="3HCDH_N"/>
    <property type="match status" value="1"/>
</dbReference>
<evidence type="ECO:0000259" key="8">
    <source>
        <dbReference type="Pfam" id="PF02737"/>
    </source>
</evidence>
<dbReference type="EMBL" id="JAGSCS010000022">
    <property type="protein sequence ID" value="MBR0577184.1"/>
    <property type="molecule type" value="Genomic_DNA"/>
</dbReference>
<accession>A0A941HR44</accession>
<feature type="binding site" evidence="6">
    <location>
        <position position="143"/>
    </location>
    <ligand>
        <name>NAD(+)</name>
        <dbReference type="ChEBI" id="CHEBI:57540"/>
    </ligand>
</feature>
<feature type="domain" description="3-hydroxyacyl-CoA dehydrogenase C-terminal" evidence="7">
    <location>
        <begin position="186"/>
        <end position="284"/>
    </location>
</feature>
<dbReference type="InterPro" id="IPR013328">
    <property type="entry name" value="6PGD_dom2"/>
</dbReference>
<dbReference type="SUPFAM" id="SSF48179">
    <property type="entry name" value="6-phosphogluconate dehydrogenase C-terminal domain-like"/>
    <property type="match status" value="1"/>
</dbReference>
<evidence type="ECO:0000256" key="3">
    <source>
        <dbReference type="ARBA" id="ARBA00023002"/>
    </source>
</evidence>
<gene>
    <name evidence="9" type="ORF">KCG48_12745</name>
</gene>
<feature type="binding site" evidence="6">
    <location>
        <position position="119"/>
    </location>
    <ligand>
        <name>NAD(+)</name>
        <dbReference type="ChEBI" id="CHEBI:57540"/>
    </ligand>
</feature>
<protein>
    <recommendedName>
        <fullName evidence="4">3-hydroxybutyryl-CoA dehydrogenase</fullName>
    </recommendedName>
</protein>
<comment type="similarity">
    <text evidence="2">Belongs to the 3-hydroxyacyl-CoA dehydrogenase family.</text>
</comment>
<evidence type="ECO:0000256" key="1">
    <source>
        <dbReference type="ARBA" id="ARBA00005086"/>
    </source>
</evidence>
<evidence type="ECO:0000313" key="10">
    <source>
        <dbReference type="Proteomes" id="UP000675379"/>
    </source>
</evidence>
<evidence type="ECO:0000256" key="2">
    <source>
        <dbReference type="ARBA" id="ARBA00009463"/>
    </source>
</evidence>
<proteinExistence type="inferred from homology"/>
<evidence type="ECO:0000256" key="6">
    <source>
        <dbReference type="PIRSR" id="PIRSR000105-2"/>
    </source>
</evidence>
<reference evidence="9" key="1">
    <citation type="submission" date="2021-04" db="EMBL/GenBank/DDBJ databases">
        <title>Proteiniclasticum sedimins sp. nov., an obligate anaerobic bacterium isolated from anaerobic sludge.</title>
        <authorList>
            <person name="Liu J."/>
        </authorList>
    </citation>
    <scope>NUCLEOTIDE SEQUENCE</scope>
    <source>
        <strain evidence="9">BAD-10</strain>
    </source>
</reference>
<dbReference type="Proteomes" id="UP000675379">
    <property type="component" value="Unassembled WGS sequence"/>
</dbReference>
<evidence type="ECO:0000313" key="9">
    <source>
        <dbReference type="EMBL" id="MBR0577184.1"/>
    </source>
</evidence>
<feature type="binding site" evidence="6">
    <location>
        <position position="97"/>
    </location>
    <ligand>
        <name>NAD(+)</name>
        <dbReference type="ChEBI" id="CHEBI:57540"/>
    </ligand>
</feature>
<keyword evidence="10" id="KW-1185">Reference proteome</keyword>
<evidence type="ECO:0000256" key="5">
    <source>
        <dbReference type="PIRSR" id="PIRSR000105-1"/>
    </source>
</evidence>
<keyword evidence="6" id="KW-0520">NAD</keyword>
<dbReference type="Pfam" id="PF00725">
    <property type="entry name" value="3HCDH"/>
    <property type="match status" value="1"/>
</dbReference>
<dbReference type="SUPFAM" id="SSF51735">
    <property type="entry name" value="NAD(P)-binding Rossmann-fold domains"/>
    <property type="match status" value="1"/>
</dbReference>
<feature type="binding site" evidence="6">
    <location>
        <begin position="10"/>
        <end position="15"/>
    </location>
    <ligand>
        <name>NAD(+)</name>
        <dbReference type="ChEBI" id="CHEBI:57540"/>
    </ligand>
</feature>
<dbReference type="Gene3D" id="3.40.50.720">
    <property type="entry name" value="NAD(P)-binding Rossmann-like Domain"/>
    <property type="match status" value="1"/>
</dbReference>
<sequence length="311" mass="34561">MEIKKIGIAGSGTMGSSLAETFAKFGYEVYLYDIAAAQLDRAERLIALNQETEVAEGGLTPEKSKELLSRIHYGTDPQGFHDVDFLIEAILEKMEIKHAFWKQVSAIVPAHAVLCSNTSGLSITKIAEAVHLPERFGGMHWINPPHIIPLVEVISGEKTSEEASQVIYDLALACHKKPVKVHDAPGFVLNRIQFAIMREALHIVEEGITTVDGVDDVMKYGLGLRYAVFGPFEVADLGGLDIFRNISSYLFADLSTAKEEFGLLKSHFEAGELGVKSKKGFYDYADGKDMAQIRYRDEMYTKLHKLLYSEE</sequence>
<dbReference type="InterPro" id="IPR006176">
    <property type="entry name" value="3-OHacyl-CoA_DH_NAD-bd"/>
</dbReference>
<dbReference type="AlphaFoldDB" id="A0A941HR44"/>
<dbReference type="GO" id="GO:0016616">
    <property type="term" value="F:oxidoreductase activity, acting on the CH-OH group of donors, NAD or NADP as acceptor"/>
    <property type="evidence" value="ECO:0007669"/>
    <property type="project" value="InterPro"/>
</dbReference>
<dbReference type="Gene3D" id="1.10.1040.10">
    <property type="entry name" value="N-(1-d-carboxylethyl)-l-norvaline Dehydrogenase, domain 2"/>
    <property type="match status" value="1"/>
</dbReference>
<keyword evidence="3" id="KW-0560">Oxidoreductase</keyword>
<dbReference type="RefSeq" id="WP_211802599.1">
    <property type="nucleotide sequence ID" value="NZ_JAGSCS010000022.1"/>
</dbReference>
<dbReference type="PANTHER" id="PTHR48075:SF5">
    <property type="entry name" value="3-HYDROXYBUTYRYL-COA DEHYDROGENASE"/>
    <property type="match status" value="1"/>
</dbReference>
<dbReference type="InterPro" id="IPR036291">
    <property type="entry name" value="NAD(P)-bd_dom_sf"/>
</dbReference>
<dbReference type="InterPro" id="IPR006108">
    <property type="entry name" value="3HC_DH_C"/>
</dbReference>
<name>A0A941HR44_9CLOT</name>
<feature type="site" description="Important for catalytic activity" evidence="5">
    <location>
        <position position="140"/>
    </location>
</feature>
<feature type="domain" description="3-hydroxyacyl-CoA dehydrogenase NAD binding" evidence="8">
    <location>
        <begin position="5"/>
        <end position="183"/>
    </location>
</feature>
<dbReference type="InterPro" id="IPR008927">
    <property type="entry name" value="6-PGluconate_DH-like_C_sf"/>
</dbReference>
<feature type="binding site" evidence="6">
    <location>
        <position position="33"/>
    </location>
    <ligand>
        <name>NAD(+)</name>
        <dbReference type="ChEBI" id="CHEBI:57540"/>
    </ligand>
</feature>
<dbReference type="GO" id="GO:0006631">
    <property type="term" value="P:fatty acid metabolic process"/>
    <property type="evidence" value="ECO:0007669"/>
    <property type="project" value="InterPro"/>
</dbReference>
<dbReference type="FunFam" id="3.40.50.720:FF:000009">
    <property type="entry name" value="Fatty oxidation complex, alpha subunit"/>
    <property type="match status" value="1"/>
</dbReference>
<dbReference type="InterPro" id="IPR022694">
    <property type="entry name" value="3-OHacyl-CoA_DH"/>
</dbReference>
<organism evidence="9 10">
    <name type="scientific">Proteiniclasticum sediminis</name>
    <dbReference type="NCBI Taxonomy" id="2804028"/>
    <lineage>
        <taxon>Bacteria</taxon>
        <taxon>Bacillati</taxon>
        <taxon>Bacillota</taxon>
        <taxon>Clostridia</taxon>
        <taxon>Eubacteriales</taxon>
        <taxon>Clostridiaceae</taxon>
        <taxon>Proteiniclasticum</taxon>
    </lineage>
</organism>
<dbReference type="GO" id="GO:0070403">
    <property type="term" value="F:NAD+ binding"/>
    <property type="evidence" value="ECO:0007669"/>
    <property type="project" value="InterPro"/>
</dbReference>
<feature type="binding site" evidence="6">
    <location>
        <position position="276"/>
    </location>
    <ligand>
        <name>NAD(+)</name>
        <dbReference type="ChEBI" id="CHEBI:57540"/>
    </ligand>
</feature>
<dbReference type="InterPro" id="IPR006180">
    <property type="entry name" value="3-OHacyl-CoA_DH_CS"/>
</dbReference>